<dbReference type="InterPro" id="IPR012902">
    <property type="entry name" value="N_methyl_site"/>
</dbReference>
<dbReference type="NCBIfam" id="TIGR02532">
    <property type="entry name" value="IV_pilin_GFxxxE"/>
    <property type="match status" value="1"/>
</dbReference>
<dbReference type="InterPro" id="IPR019836">
    <property type="entry name" value="Verru/Chthon_D"/>
</dbReference>
<dbReference type="InterPro" id="IPR045584">
    <property type="entry name" value="Pilin-like"/>
</dbReference>
<dbReference type="Pfam" id="PF07963">
    <property type="entry name" value="N_methyl"/>
    <property type="match status" value="1"/>
</dbReference>
<evidence type="ECO:0000313" key="1">
    <source>
        <dbReference type="EMBL" id="TLD68542.1"/>
    </source>
</evidence>
<dbReference type="OrthoDB" id="195810at2"/>
<dbReference type="Gene3D" id="3.30.700.10">
    <property type="entry name" value="Glycoprotein, Type 4 Pilin"/>
    <property type="match status" value="1"/>
</dbReference>
<dbReference type="SUPFAM" id="SSF54523">
    <property type="entry name" value="Pili subunits"/>
    <property type="match status" value="1"/>
</dbReference>
<name>A0A5R8K871_9BACT</name>
<dbReference type="AlphaFoldDB" id="A0A5R8K871"/>
<proteinExistence type="predicted"/>
<gene>
    <name evidence="1" type="primary">vccD</name>
    <name evidence="1" type="ORF">FEM03_22315</name>
</gene>
<evidence type="ECO:0000313" key="2">
    <source>
        <dbReference type="Proteomes" id="UP000306196"/>
    </source>
</evidence>
<dbReference type="EMBL" id="VAUV01000023">
    <property type="protein sequence ID" value="TLD68542.1"/>
    <property type="molecule type" value="Genomic_DNA"/>
</dbReference>
<sequence length="243" mass="26233">MLPMHPTRQPTPAPRRHPAFTLVEMLIVCAIVGLLLALTLPPLVGSLAAARLTNTGDQLQSLLSQAQQIASSEGRPVEVRFYRHLSPDTPGSTSAYRTVVLMRHYDAGEPSPFPAESGTVLDSAITIHHGETLKLSDDLVISSATAASSLLTLPAPSAAAQANTFTLSGSTRNAYEFPVEDHEYRSFIFRPNSTNLPSTGTSRWFLTIISEAEEVSGTAIASVPNYYCIQIDPINGRITSYRP</sequence>
<organism evidence="1 2">
    <name type="scientific">Phragmitibacter flavus</name>
    <dbReference type="NCBI Taxonomy" id="2576071"/>
    <lineage>
        <taxon>Bacteria</taxon>
        <taxon>Pseudomonadati</taxon>
        <taxon>Verrucomicrobiota</taxon>
        <taxon>Verrucomicrobiia</taxon>
        <taxon>Verrucomicrobiales</taxon>
        <taxon>Verrucomicrobiaceae</taxon>
        <taxon>Phragmitibacter</taxon>
    </lineage>
</organism>
<protein>
    <submittedName>
        <fullName evidence="1">Verru_Chthon cassette protein D</fullName>
    </submittedName>
</protein>
<reference evidence="1 2" key="1">
    <citation type="submission" date="2019-05" db="EMBL/GenBank/DDBJ databases">
        <title>Verrucobacter flavum gen. nov., sp. nov. a new member of the family Verrucomicrobiaceae.</title>
        <authorList>
            <person name="Szuroczki S."/>
            <person name="Abbaszade G."/>
            <person name="Szabo A."/>
            <person name="Felfoldi T."/>
            <person name="Schumann P."/>
            <person name="Boka K."/>
            <person name="Keki Z."/>
            <person name="Toumi M."/>
            <person name="Toth E."/>
        </authorList>
    </citation>
    <scope>NUCLEOTIDE SEQUENCE [LARGE SCALE GENOMIC DNA]</scope>
    <source>
        <strain evidence="1 2">MG-N-17</strain>
    </source>
</reference>
<accession>A0A5R8K871</accession>
<dbReference type="NCBIfam" id="TIGR02596">
    <property type="entry name" value="Verru_Chthon cassette protein D"/>
    <property type="match status" value="1"/>
</dbReference>
<dbReference type="Proteomes" id="UP000306196">
    <property type="component" value="Unassembled WGS sequence"/>
</dbReference>
<comment type="caution">
    <text evidence="1">The sequence shown here is derived from an EMBL/GenBank/DDBJ whole genome shotgun (WGS) entry which is preliminary data.</text>
</comment>
<keyword evidence="2" id="KW-1185">Reference proteome</keyword>